<dbReference type="GO" id="GO:0006351">
    <property type="term" value="P:DNA-templated transcription"/>
    <property type="evidence" value="ECO:0007669"/>
    <property type="project" value="TreeGrafter"/>
</dbReference>
<evidence type="ECO:0000256" key="3">
    <source>
        <dbReference type="ARBA" id="ARBA00023125"/>
    </source>
</evidence>
<dbReference type="Pfam" id="PF03466">
    <property type="entry name" value="LysR_substrate"/>
    <property type="match status" value="1"/>
</dbReference>
<accession>A0A0B3S6R8</accession>
<dbReference type="InterPro" id="IPR005119">
    <property type="entry name" value="LysR_subst-bd"/>
</dbReference>
<organism evidence="6 7">
    <name type="scientific">Mameliella alba</name>
    <dbReference type="NCBI Taxonomy" id="561184"/>
    <lineage>
        <taxon>Bacteria</taxon>
        <taxon>Pseudomonadati</taxon>
        <taxon>Pseudomonadota</taxon>
        <taxon>Alphaproteobacteria</taxon>
        <taxon>Rhodobacterales</taxon>
        <taxon>Roseobacteraceae</taxon>
        <taxon>Mameliella</taxon>
    </lineage>
</organism>
<dbReference type="EMBL" id="JSUQ01000011">
    <property type="protein sequence ID" value="KHQ52376.1"/>
    <property type="molecule type" value="Genomic_DNA"/>
</dbReference>
<gene>
    <name evidence="6" type="ORF">OA50_02851</name>
</gene>
<dbReference type="InterPro" id="IPR058163">
    <property type="entry name" value="LysR-type_TF_proteobact-type"/>
</dbReference>
<dbReference type="STRING" id="561184.SAMN05216376_109212"/>
<dbReference type="PROSITE" id="PS50931">
    <property type="entry name" value="HTH_LYSR"/>
    <property type="match status" value="1"/>
</dbReference>
<dbReference type="Gene3D" id="3.40.190.290">
    <property type="match status" value="1"/>
</dbReference>
<evidence type="ECO:0000313" key="6">
    <source>
        <dbReference type="EMBL" id="KHQ52376.1"/>
    </source>
</evidence>
<evidence type="ECO:0000259" key="5">
    <source>
        <dbReference type="PROSITE" id="PS50931"/>
    </source>
</evidence>
<protein>
    <submittedName>
        <fullName evidence="6">LysR family transcriptional regulator</fullName>
    </submittedName>
</protein>
<dbReference type="InterPro" id="IPR036390">
    <property type="entry name" value="WH_DNA-bd_sf"/>
</dbReference>
<evidence type="ECO:0000256" key="2">
    <source>
        <dbReference type="ARBA" id="ARBA00023015"/>
    </source>
</evidence>
<dbReference type="InterPro" id="IPR036388">
    <property type="entry name" value="WH-like_DNA-bd_sf"/>
</dbReference>
<dbReference type="InterPro" id="IPR000847">
    <property type="entry name" value="LysR_HTH_N"/>
</dbReference>
<comment type="similarity">
    <text evidence="1">Belongs to the LysR transcriptional regulatory family.</text>
</comment>
<dbReference type="PANTHER" id="PTHR30537:SF79">
    <property type="entry name" value="TRANSCRIPTIONAL REGULATOR-RELATED"/>
    <property type="match status" value="1"/>
</dbReference>
<dbReference type="RefSeq" id="WP_052244524.1">
    <property type="nucleotide sequence ID" value="NZ_JSUQ01000011.1"/>
</dbReference>
<dbReference type="GO" id="GO:0043565">
    <property type="term" value="F:sequence-specific DNA binding"/>
    <property type="evidence" value="ECO:0007669"/>
    <property type="project" value="TreeGrafter"/>
</dbReference>
<comment type="caution">
    <text evidence="6">The sequence shown here is derived from an EMBL/GenBank/DDBJ whole genome shotgun (WGS) entry which is preliminary data.</text>
</comment>
<dbReference type="Gene3D" id="1.10.10.10">
    <property type="entry name" value="Winged helix-like DNA-binding domain superfamily/Winged helix DNA-binding domain"/>
    <property type="match status" value="1"/>
</dbReference>
<feature type="domain" description="HTH lysR-type" evidence="5">
    <location>
        <begin position="18"/>
        <end position="75"/>
    </location>
</feature>
<keyword evidence="2" id="KW-0805">Transcription regulation</keyword>
<dbReference type="PANTHER" id="PTHR30537">
    <property type="entry name" value="HTH-TYPE TRANSCRIPTIONAL REGULATOR"/>
    <property type="match status" value="1"/>
</dbReference>
<dbReference type="SUPFAM" id="SSF46785">
    <property type="entry name" value="Winged helix' DNA-binding domain"/>
    <property type="match status" value="1"/>
</dbReference>
<evidence type="ECO:0000256" key="4">
    <source>
        <dbReference type="ARBA" id="ARBA00023163"/>
    </source>
</evidence>
<dbReference type="GO" id="GO:0003700">
    <property type="term" value="F:DNA-binding transcription factor activity"/>
    <property type="evidence" value="ECO:0007669"/>
    <property type="project" value="InterPro"/>
</dbReference>
<dbReference type="PRINTS" id="PR00039">
    <property type="entry name" value="HTHLYSR"/>
</dbReference>
<evidence type="ECO:0000313" key="7">
    <source>
        <dbReference type="Proteomes" id="UP000030960"/>
    </source>
</evidence>
<keyword evidence="3" id="KW-0238">DNA-binding</keyword>
<keyword evidence="7" id="KW-1185">Reference proteome</keyword>
<proteinExistence type="inferred from homology"/>
<name>A0A0B3S6R8_9RHOB</name>
<dbReference type="SUPFAM" id="SSF53850">
    <property type="entry name" value="Periplasmic binding protein-like II"/>
    <property type="match status" value="1"/>
</dbReference>
<dbReference type="Proteomes" id="UP000030960">
    <property type="component" value="Unassembled WGS sequence"/>
</dbReference>
<sequence length="297" mass="32533">MTFKVNYKMAEIDWHHLPPLSSLRAFEATARLQGFSAAARALNVTPAAVAQQVRSLESEVGAKLVRREGRGLVLTEAGQQLAKPMTEAFSLLANGIDGLRQREASRGIRATTTTFIVDAVILPKLCDFWCAHPEIPVSFVPGACLSPVDFDGFDIGIRIGTPEDWPDYRCEPLIECETVFVAAPKLAASAPPQDLPWILGPADRPDARMLAETGIDVDRVERRDIGEISLEIEAARRGIGAIMATDVIVRRHLDDGSLVKLDLTYPRKSVYHVILPSGPVRPSVRTFVDWLKSSVAT</sequence>
<evidence type="ECO:0000256" key="1">
    <source>
        <dbReference type="ARBA" id="ARBA00009437"/>
    </source>
</evidence>
<dbReference type="OrthoDB" id="9798121at2"/>
<dbReference type="AlphaFoldDB" id="A0A0B3S6R8"/>
<dbReference type="Pfam" id="PF00126">
    <property type="entry name" value="HTH_1"/>
    <property type="match status" value="1"/>
</dbReference>
<keyword evidence="4" id="KW-0804">Transcription</keyword>
<reference evidence="6 7" key="1">
    <citation type="submission" date="2014-10" db="EMBL/GenBank/DDBJ databases">
        <title>Genome sequence of Ponticoccus sp. strain UMTAT08 isolated from clonal culture of toxic dinoflagellate Alexandrium tamiyavanichii.</title>
        <authorList>
            <person name="Gan H.Y."/>
            <person name="Muhd D.-D."/>
            <person name="Mohd Noor M.E."/>
            <person name="Yeong Y.S."/>
            <person name="Usup G."/>
        </authorList>
    </citation>
    <scope>NUCLEOTIDE SEQUENCE [LARGE SCALE GENOMIC DNA]</scope>
    <source>
        <strain evidence="6 7">UMTAT08</strain>
    </source>
</reference>